<evidence type="ECO:0000256" key="10">
    <source>
        <dbReference type="ARBA" id="ARBA00022982"/>
    </source>
</evidence>
<feature type="transmembrane region" description="Helical" evidence="15">
    <location>
        <begin position="377"/>
        <end position="398"/>
    </location>
</feature>
<evidence type="ECO:0000256" key="15">
    <source>
        <dbReference type="SAM" id="Phobius"/>
    </source>
</evidence>
<feature type="transmembrane region" description="Helical" evidence="15">
    <location>
        <begin position="12"/>
        <end position="35"/>
    </location>
</feature>
<dbReference type="Pfam" id="PF00115">
    <property type="entry name" value="COX1"/>
    <property type="match status" value="1"/>
</dbReference>
<evidence type="ECO:0000256" key="1">
    <source>
        <dbReference type="ARBA" id="ARBA00001971"/>
    </source>
</evidence>
<evidence type="ECO:0000256" key="8">
    <source>
        <dbReference type="ARBA" id="ARBA00022842"/>
    </source>
</evidence>
<accession>A0A3Q8B0Y4</accession>
<evidence type="ECO:0000256" key="4">
    <source>
        <dbReference type="ARBA" id="ARBA00009578"/>
    </source>
</evidence>
<dbReference type="GO" id="GO:0015990">
    <property type="term" value="P:electron transport coupled proton transport"/>
    <property type="evidence" value="ECO:0007669"/>
    <property type="project" value="TreeGrafter"/>
</dbReference>
<keyword evidence="14" id="KW-0349">Heme</keyword>
<comment type="subcellular location">
    <subcellularLocation>
        <location evidence="2">Membrane</location>
        <topology evidence="2">Multi-pass membrane protein</topology>
    </subcellularLocation>
    <subcellularLocation>
        <location evidence="14">Mitochondrion inner membrane</location>
        <topology evidence="14">Multi-pass membrane protein</topology>
    </subcellularLocation>
</comment>
<dbReference type="UniPathway" id="UPA00705"/>
<evidence type="ECO:0000256" key="6">
    <source>
        <dbReference type="ARBA" id="ARBA00022660"/>
    </source>
</evidence>
<keyword evidence="14" id="KW-0999">Mitochondrion inner membrane</keyword>
<keyword evidence="14" id="KW-0186">Copper</keyword>
<comment type="similarity">
    <text evidence="4 14">Belongs to the heme-copper respiratory oxidase family.</text>
</comment>
<dbReference type="AlphaFoldDB" id="A0A3Q8B0Y4"/>
<dbReference type="PANTHER" id="PTHR10422:SF18">
    <property type="entry name" value="CYTOCHROME C OXIDASE SUBUNIT 1"/>
    <property type="match status" value="1"/>
</dbReference>
<comment type="catalytic activity">
    <reaction evidence="13">
        <text>4 Fe(II)-[cytochrome c] + O2 + 8 H(+)(in) = 4 Fe(III)-[cytochrome c] + 2 H2O + 4 H(+)(out)</text>
        <dbReference type="Rhea" id="RHEA:11436"/>
        <dbReference type="Rhea" id="RHEA-COMP:10350"/>
        <dbReference type="Rhea" id="RHEA-COMP:14399"/>
        <dbReference type="ChEBI" id="CHEBI:15377"/>
        <dbReference type="ChEBI" id="CHEBI:15378"/>
        <dbReference type="ChEBI" id="CHEBI:15379"/>
        <dbReference type="ChEBI" id="CHEBI:29033"/>
        <dbReference type="ChEBI" id="CHEBI:29034"/>
        <dbReference type="EC" id="7.1.1.9"/>
    </reaction>
    <physiologicalReaction direction="left-to-right" evidence="13">
        <dbReference type="Rhea" id="RHEA:11437"/>
    </physiologicalReaction>
</comment>
<evidence type="ECO:0000256" key="3">
    <source>
        <dbReference type="ARBA" id="ARBA00004673"/>
    </source>
</evidence>
<feature type="transmembrane region" description="Helical" evidence="15">
    <location>
        <begin position="241"/>
        <end position="259"/>
    </location>
</feature>
<feature type="transmembrane region" description="Helical" evidence="15">
    <location>
        <begin position="181"/>
        <end position="209"/>
    </location>
</feature>
<feature type="transmembrane region" description="Helical" evidence="15">
    <location>
        <begin position="335"/>
        <end position="357"/>
    </location>
</feature>
<feature type="transmembrane region" description="Helical" evidence="15">
    <location>
        <begin position="99"/>
        <end position="125"/>
    </location>
</feature>
<dbReference type="PROSITE" id="PS50855">
    <property type="entry name" value="COX1"/>
    <property type="match status" value="1"/>
</dbReference>
<keyword evidence="11 15" id="KW-1133">Transmembrane helix</keyword>
<evidence type="ECO:0000256" key="7">
    <source>
        <dbReference type="ARBA" id="ARBA00022692"/>
    </source>
</evidence>
<name>A0A3Q8B0Y4_9BILA</name>
<feature type="domain" description="Cytochrome oxidase subunit I profile" evidence="16">
    <location>
        <begin position="1"/>
        <end position="493"/>
    </location>
</feature>
<dbReference type="InterPro" id="IPR033944">
    <property type="entry name" value="Cyt_c_oxase_su1_dom"/>
</dbReference>
<reference evidence="17" key="1">
    <citation type="submission" date="2016-12" db="EMBL/GenBank/DDBJ databases">
        <title>Molecular characterization of a Eupolyphaga parasitic nematode.</title>
        <authorList>
            <person name="Zeng Q.R."/>
            <person name="Liu X.Y."/>
            <person name="Yuan H."/>
            <person name="Wang W.Y."/>
            <person name="Gu K.Z."/>
            <person name="Sun H."/>
            <person name="Zhou W.P."/>
            <person name="Cheng Y.D."/>
        </authorList>
    </citation>
    <scope>NUCLEOTIDE SEQUENCE</scope>
</reference>
<dbReference type="GO" id="GO:0020037">
    <property type="term" value="F:heme binding"/>
    <property type="evidence" value="ECO:0007669"/>
    <property type="project" value="InterPro"/>
</dbReference>
<comment type="function">
    <text evidence="14">Component of the cytochrome c oxidase, the last enzyme in the mitochondrial electron transport chain which drives oxidative phosphorylation. The respiratory chain contains 3 multisubunit complexes succinate dehydrogenase (complex II, CII), ubiquinol-cytochrome c oxidoreductase (cytochrome b-c1 complex, complex III, CIII) and cytochrome c oxidase (complex IV, CIV), that cooperate to transfer electrons derived from NADH and succinate to molecular oxygen, creating an electrochemical gradient over the inner membrane that drives transmembrane transport and the ATP synthase. Cytochrome c oxidase is the component of the respiratory chain that catalyzes the reduction of oxygen to water. Electrons originating from reduced cytochrome c in the intermembrane space (IMS) are transferred via the dinuclear copper A center (CU(A)) of subunit 2 and heme A of subunit 1 to the active site in subunit 1, a binuclear center (BNC) formed by heme A3 and copper B (CU(B)). The BNC reduces molecular oxygen to 2 water molecules using 4 electrons from cytochrome c in the IMS and 4 protons from the mitochondrial matrix.</text>
</comment>
<dbReference type="SUPFAM" id="SSF81442">
    <property type="entry name" value="Cytochrome c oxidase subunit I-like"/>
    <property type="match status" value="1"/>
</dbReference>
<dbReference type="InterPro" id="IPR000883">
    <property type="entry name" value="Cyt_C_Oxase_1"/>
</dbReference>
<evidence type="ECO:0000256" key="12">
    <source>
        <dbReference type="ARBA" id="ARBA00023136"/>
    </source>
</evidence>
<keyword evidence="14" id="KW-0813">Transport</keyword>
<feature type="transmembrane region" description="Helical" evidence="15">
    <location>
        <begin position="266"/>
        <end position="289"/>
    </location>
</feature>
<dbReference type="GO" id="GO:0004129">
    <property type="term" value="F:cytochrome-c oxidase activity"/>
    <property type="evidence" value="ECO:0007669"/>
    <property type="project" value="UniProtKB-EC"/>
</dbReference>
<dbReference type="PANTHER" id="PTHR10422">
    <property type="entry name" value="CYTOCHROME C OXIDASE SUBUNIT 1"/>
    <property type="match status" value="1"/>
</dbReference>
<dbReference type="EMBL" id="KY399989">
    <property type="protein sequence ID" value="AST14923.1"/>
    <property type="molecule type" value="Genomic_DNA"/>
</dbReference>
<geneLocation type="mitochondrion" evidence="17"/>
<keyword evidence="14" id="KW-0479">Metal-binding</keyword>
<keyword evidence="6 14" id="KW-0679">Respiratory chain</keyword>
<dbReference type="PROSITE" id="PS00077">
    <property type="entry name" value="COX1_CUB"/>
    <property type="match status" value="1"/>
</dbReference>
<dbReference type="InterPro" id="IPR036927">
    <property type="entry name" value="Cyt_c_oxase-like_su1_sf"/>
</dbReference>
<dbReference type="InterPro" id="IPR023615">
    <property type="entry name" value="Cyt_c_Oxase_su1_BS"/>
</dbReference>
<dbReference type="GO" id="GO:0045277">
    <property type="term" value="C:respiratory chain complex IV"/>
    <property type="evidence" value="ECO:0007669"/>
    <property type="project" value="InterPro"/>
</dbReference>
<dbReference type="GO" id="GO:0006123">
    <property type="term" value="P:mitochondrial electron transport, cytochrome c to oxygen"/>
    <property type="evidence" value="ECO:0007669"/>
    <property type="project" value="TreeGrafter"/>
</dbReference>
<evidence type="ECO:0000256" key="2">
    <source>
        <dbReference type="ARBA" id="ARBA00004141"/>
    </source>
</evidence>
<keyword evidence="12 14" id="KW-0472">Membrane</keyword>
<dbReference type="CDD" id="cd01663">
    <property type="entry name" value="Cyt_c_Oxidase_I"/>
    <property type="match status" value="1"/>
</dbReference>
<evidence type="ECO:0000259" key="16">
    <source>
        <dbReference type="PROSITE" id="PS50855"/>
    </source>
</evidence>
<keyword evidence="7 14" id="KW-0812">Transmembrane</keyword>
<organism evidence="17">
    <name type="scientific">Hammerschmidtiella sp. ZengetLiu-2016</name>
    <dbReference type="NCBI Taxonomy" id="2025463"/>
    <lineage>
        <taxon>Eukaryota</taxon>
        <taxon>Metazoa</taxon>
        <taxon>Ecdysozoa</taxon>
        <taxon>Nematoda</taxon>
        <taxon>Chromadorea</taxon>
        <taxon>Rhabditida</taxon>
        <taxon>Spirurina</taxon>
        <taxon>Oxyuridomorpha</taxon>
        <taxon>Thelastomatoidea</taxon>
        <taxon>Thelastomatidae</taxon>
        <taxon>Hammerschmidtiella</taxon>
    </lineage>
</organism>
<comment type="cofactor">
    <cofactor evidence="1">
        <name>heme</name>
        <dbReference type="ChEBI" id="CHEBI:30413"/>
    </cofactor>
</comment>
<dbReference type="GO" id="GO:0005743">
    <property type="term" value="C:mitochondrial inner membrane"/>
    <property type="evidence" value="ECO:0007669"/>
    <property type="project" value="UniProtKB-SubCell"/>
</dbReference>
<feature type="transmembrane region" description="Helical" evidence="15">
    <location>
        <begin position="410"/>
        <end position="434"/>
    </location>
</feature>
<keyword evidence="9" id="KW-1278">Translocase</keyword>
<feature type="transmembrane region" description="Helical" evidence="15">
    <location>
        <begin position="301"/>
        <end position="323"/>
    </location>
</feature>
<evidence type="ECO:0000256" key="11">
    <source>
        <dbReference type="ARBA" id="ARBA00022989"/>
    </source>
</evidence>
<evidence type="ECO:0000256" key="9">
    <source>
        <dbReference type="ARBA" id="ARBA00022967"/>
    </source>
</evidence>
<dbReference type="EC" id="7.1.1.9" evidence="14"/>
<protein>
    <recommendedName>
        <fullName evidence="5 14">Cytochrome c oxidase subunit 1</fullName>
        <ecNumber evidence="14">7.1.1.9</ecNumber>
    </recommendedName>
</protein>
<keyword evidence="10 14" id="KW-0249">Electron transport</keyword>
<dbReference type="Gene3D" id="1.20.210.10">
    <property type="entry name" value="Cytochrome c oxidase-like, subunit I domain"/>
    <property type="match status" value="1"/>
</dbReference>
<keyword evidence="8" id="KW-0460">Magnesium</keyword>
<keyword evidence="14 17" id="KW-0496">Mitochondrion</keyword>
<evidence type="ECO:0000256" key="13">
    <source>
        <dbReference type="ARBA" id="ARBA00049512"/>
    </source>
</evidence>
<dbReference type="GO" id="GO:0046872">
    <property type="term" value="F:metal ion binding"/>
    <property type="evidence" value="ECO:0007669"/>
    <property type="project" value="UniProtKB-KW"/>
</dbReference>
<feature type="transmembrane region" description="Helical" evidence="15">
    <location>
        <begin position="55"/>
        <end position="78"/>
    </location>
</feature>
<evidence type="ECO:0000256" key="14">
    <source>
        <dbReference type="RuleBase" id="RU000369"/>
    </source>
</evidence>
<dbReference type="InterPro" id="IPR023616">
    <property type="entry name" value="Cyt_c_oxase-like_su1_dom"/>
</dbReference>
<gene>
    <name evidence="17" type="primary">cox1</name>
</gene>
<evidence type="ECO:0000313" key="17">
    <source>
        <dbReference type="EMBL" id="AST14923.1"/>
    </source>
</evidence>
<proteinExistence type="inferred from homology"/>
<evidence type="ECO:0000256" key="5">
    <source>
        <dbReference type="ARBA" id="ARBA00015947"/>
    </source>
</evidence>
<feature type="transmembrane region" description="Helical" evidence="15">
    <location>
        <begin position="446"/>
        <end position="472"/>
    </location>
</feature>
<sequence>MLRWLESTNHKEISVMYFIFGLWGGLMGTGFSFLIRLELARPGILWSEVGHFYNMILTMHAMMMIFFLVMPVLVGGFGNMLVPLMLGAPDMSFPRLNNLSFWLMPSSLVLMVTGMILDGGAGTSWTLYPPLSTVGHGGVSVDGVIFSLHVAGVSSILSSMNFLVTIMNMRAYGMKLENMSLFIWSIAVTSFLLILSLPVLAGALTMLLFDRNFNTSFFEPAGGGSVIMYQHLFWFFGHPEVYILILPAFGIISHCTLYVTGKKEVFGVMGMIYAMVAIAMVGSVVWAHHMYTVGLDINTSGYFMLATMIIAVPTGVKVFSWLLTLHGAKLMWNSVVLWVFGFIFMFTAGGLTGVMLSNVTLDIILHDTYFVVAHFHYVLSMGAVFGIFAGISLWWVLMTGCGYSKLGMNMFFFLFFFSVNLTFFPMHFAGIFGMPRKIVDYPDCYLVYNMISSIGAMINIFSFFIFVVVMMFSLGTARLKVVEDVGGSSLEWVNSGVVFSHSYLSSIYFCI</sequence>
<comment type="pathway">
    <text evidence="3 14">Energy metabolism; oxidative phosphorylation.</text>
</comment>
<keyword evidence="14" id="KW-0408">Iron</keyword>
<dbReference type="PRINTS" id="PR01165">
    <property type="entry name" value="CYCOXIDASEI"/>
</dbReference>
<feature type="transmembrane region" description="Helical" evidence="15">
    <location>
        <begin position="145"/>
        <end position="169"/>
    </location>
</feature>